<name>A0A0A0JE55_9MICO</name>
<evidence type="ECO:0000313" key="3">
    <source>
        <dbReference type="Proteomes" id="UP000030002"/>
    </source>
</evidence>
<reference evidence="2 3" key="1">
    <citation type="submission" date="2013-08" db="EMBL/GenBank/DDBJ databases">
        <title>The genome sequence of Knoellia sinensis.</title>
        <authorList>
            <person name="Zhu W."/>
            <person name="Wang G."/>
        </authorList>
    </citation>
    <scope>NUCLEOTIDE SEQUENCE [LARGE SCALE GENOMIC DNA]</scope>
    <source>
        <strain evidence="2 3">KCTC 19936</strain>
    </source>
</reference>
<protein>
    <submittedName>
        <fullName evidence="2">Uncharacterized protein</fullName>
    </submittedName>
</protein>
<keyword evidence="1" id="KW-1133">Transmembrane helix</keyword>
<keyword evidence="1" id="KW-0472">Membrane</keyword>
<dbReference type="EMBL" id="AVPJ01000002">
    <property type="protein sequence ID" value="KGN34347.1"/>
    <property type="molecule type" value="Genomic_DNA"/>
</dbReference>
<proteinExistence type="predicted"/>
<dbReference type="STRING" id="1385520.N802_13470"/>
<dbReference type="Proteomes" id="UP000030002">
    <property type="component" value="Unassembled WGS sequence"/>
</dbReference>
<dbReference type="AlphaFoldDB" id="A0A0A0JE55"/>
<evidence type="ECO:0000313" key="2">
    <source>
        <dbReference type="EMBL" id="KGN34347.1"/>
    </source>
</evidence>
<organism evidence="2 3">
    <name type="scientific">Knoellia sinensis KCTC 19936</name>
    <dbReference type="NCBI Taxonomy" id="1385520"/>
    <lineage>
        <taxon>Bacteria</taxon>
        <taxon>Bacillati</taxon>
        <taxon>Actinomycetota</taxon>
        <taxon>Actinomycetes</taxon>
        <taxon>Micrococcales</taxon>
        <taxon>Intrasporangiaceae</taxon>
        <taxon>Knoellia</taxon>
    </lineage>
</organism>
<accession>A0A0A0JE55</accession>
<dbReference type="eggNOG" id="ENOG502ZS0F">
    <property type="taxonomic scope" value="Bacteria"/>
</dbReference>
<comment type="caution">
    <text evidence="2">The sequence shown here is derived from an EMBL/GenBank/DDBJ whole genome shotgun (WGS) entry which is preliminary data.</text>
</comment>
<gene>
    <name evidence="2" type="ORF">N802_13470</name>
</gene>
<keyword evidence="1" id="KW-0812">Transmembrane</keyword>
<sequence>METQLREALSAEAASVSSTELHPYERVAGAVTRSRRRRRAAGAAAVVAAAAIAVAVPMFSSQIGDRTTTPAEYSRTLPGVNDPAWRSISTWPTRGGLAHDAALVERLDEKFSGRTIFVEDMGDERLALIANDTGTLVFATGPRGAAPSHLSGMTETPVTDHSDEVLGVAGGGNLVVLTSPDRTTAEVSIAPEVAPDGTISRSFRPLSLEHGMGRSEWAISTRFKVDGYSGAAQFIMDTSTESELPCGGKPCGSDVTEANERDATATTARLLGLDPARVSTETVFMGPVPHSFATSEELSSGEKPVLHVMHSTLPNGAIVRTAWLRSDTEAQAVEMGQPIDASRADTVPIIVASLGNSPNSTSVSVFVASGTAVRAVGDAPWPSSEAARLTNHVATFEVGVSPEAFQENFRLEVLEGDRVIGVVRATPPNTGLYDETG</sequence>
<evidence type="ECO:0000256" key="1">
    <source>
        <dbReference type="SAM" id="Phobius"/>
    </source>
</evidence>
<feature type="transmembrane region" description="Helical" evidence="1">
    <location>
        <begin position="40"/>
        <end position="59"/>
    </location>
</feature>
<keyword evidence="3" id="KW-1185">Reference proteome</keyword>